<dbReference type="SUPFAM" id="SSF48371">
    <property type="entry name" value="ARM repeat"/>
    <property type="match status" value="1"/>
</dbReference>
<evidence type="ECO:0000313" key="6">
    <source>
        <dbReference type="Proteomes" id="UP000483672"/>
    </source>
</evidence>
<protein>
    <submittedName>
        <fullName evidence="5">Uncharacterized protein</fullName>
    </submittedName>
</protein>
<dbReference type="GO" id="GO:0016192">
    <property type="term" value="P:vesicle-mediated transport"/>
    <property type="evidence" value="ECO:0007669"/>
    <property type="project" value="InterPro"/>
</dbReference>
<dbReference type="InterPro" id="IPR026739">
    <property type="entry name" value="AP_beta"/>
</dbReference>
<dbReference type="EMBL" id="WIPF01000123">
    <property type="protein sequence ID" value="KAF3206521.1"/>
    <property type="molecule type" value="Genomic_DNA"/>
</dbReference>
<dbReference type="Gene3D" id="1.25.10.10">
    <property type="entry name" value="Leucine-rich Repeat Variant"/>
    <property type="match status" value="1"/>
</dbReference>
<dbReference type="InterPro" id="IPR016024">
    <property type="entry name" value="ARM-type_fold"/>
</dbReference>
<evidence type="ECO:0000256" key="3">
    <source>
        <dbReference type="ARBA" id="ARBA00022927"/>
    </source>
</evidence>
<dbReference type="GO" id="GO:0015031">
    <property type="term" value="P:protein transport"/>
    <property type="evidence" value="ECO:0007669"/>
    <property type="project" value="UniProtKB-KW"/>
</dbReference>
<evidence type="ECO:0000313" key="5">
    <source>
        <dbReference type="EMBL" id="KAF3206521.1"/>
    </source>
</evidence>
<keyword evidence="2" id="KW-0813">Transport</keyword>
<dbReference type="PANTHER" id="PTHR11134">
    <property type="entry name" value="ADAPTOR COMPLEX SUBUNIT BETA FAMILY MEMBER"/>
    <property type="match status" value="1"/>
</dbReference>
<keyword evidence="4" id="KW-0472">Membrane</keyword>
<comment type="subcellular location">
    <subcellularLocation>
        <location evidence="1">Endomembrane system</location>
    </subcellularLocation>
</comment>
<dbReference type="AlphaFoldDB" id="A0A7C8UA37"/>
<sequence>MSGGGDAKFFARGKVAELRIELNSDKKDKNHVRKKIALKKIVANMTMSNNDMAGLFPDVVQCMQIPQLEIKKMYGTQESTDSPLIITAHDFGF</sequence>
<organism evidence="5 6">
    <name type="scientific">Orbilia oligospora</name>
    <name type="common">Nematode-trapping fungus</name>
    <name type="synonym">Arthrobotrys oligospora</name>
    <dbReference type="NCBI Taxonomy" id="2813651"/>
    <lineage>
        <taxon>Eukaryota</taxon>
        <taxon>Fungi</taxon>
        <taxon>Dikarya</taxon>
        <taxon>Ascomycota</taxon>
        <taxon>Pezizomycotina</taxon>
        <taxon>Orbiliomycetes</taxon>
        <taxon>Orbiliales</taxon>
        <taxon>Orbiliaceae</taxon>
        <taxon>Orbilia</taxon>
    </lineage>
</organism>
<proteinExistence type="predicted"/>
<evidence type="ECO:0000256" key="2">
    <source>
        <dbReference type="ARBA" id="ARBA00022448"/>
    </source>
</evidence>
<evidence type="ECO:0000256" key="4">
    <source>
        <dbReference type="ARBA" id="ARBA00023136"/>
    </source>
</evidence>
<keyword evidence="3" id="KW-0653">Protein transport</keyword>
<name>A0A7C8UA37_ORBOL</name>
<evidence type="ECO:0000256" key="1">
    <source>
        <dbReference type="ARBA" id="ARBA00004308"/>
    </source>
</evidence>
<dbReference type="Proteomes" id="UP000483672">
    <property type="component" value="Unassembled WGS sequence"/>
</dbReference>
<reference evidence="5 6" key="1">
    <citation type="submission" date="2019-06" db="EMBL/GenBank/DDBJ databases">
        <authorList>
            <person name="Palmer J.M."/>
        </authorList>
    </citation>
    <scope>NUCLEOTIDE SEQUENCE [LARGE SCALE GENOMIC DNA]</scope>
    <source>
        <strain evidence="5 6">TWF191</strain>
    </source>
</reference>
<gene>
    <name evidence="5" type="ORF">TWF191_001415</name>
</gene>
<dbReference type="InterPro" id="IPR011989">
    <property type="entry name" value="ARM-like"/>
</dbReference>
<accession>A0A7C8UA37</accession>
<comment type="caution">
    <text evidence="5">The sequence shown here is derived from an EMBL/GenBank/DDBJ whole genome shotgun (WGS) entry which is preliminary data.</text>
</comment>
<dbReference type="GO" id="GO:0012505">
    <property type="term" value="C:endomembrane system"/>
    <property type="evidence" value="ECO:0007669"/>
    <property type="project" value="UniProtKB-SubCell"/>
</dbReference>